<dbReference type="EMBL" id="CALQ01000886">
    <property type="protein sequence ID" value="CCM15617.1"/>
    <property type="molecule type" value="Genomic_DNA"/>
</dbReference>
<gene>
    <name evidence="1" type="primary">LgM4147LRVhigh.22.01031.00580</name>
    <name evidence="1" type="ORF">BN36_2231250</name>
</gene>
<name>A0A1E1IWG1_LEIGU</name>
<accession>A0A1E1IWG1</accession>
<organism evidence="1">
    <name type="scientific">Leishmania guyanensis</name>
    <dbReference type="NCBI Taxonomy" id="5670"/>
    <lineage>
        <taxon>Eukaryota</taxon>
        <taxon>Discoba</taxon>
        <taxon>Euglenozoa</taxon>
        <taxon>Kinetoplastea</taxon>
        <taxon>Metakinetoplastina</taxon>
        <taxon>Trypanosomatida</taxon>
        <taxon>Trypanosomatidae</taxon>
        <taxon>Leishmaniinae</taxon>
        <taxon>Leishmania</taxon>
        <taxon>Leishmania guyanensis species complex</taxon>
    </lineage>
</organism>
<evidence type="ECO:0000313" key="1">
    <source>
        <dbReference type="EMBL" id="CCM15617.1"/>
    </source>
</evidence>
<proteinExistence type="predicted"/>
<dbReference type="AlphaFoldDB" id="A0A1E1IWG1"/>
<protein>
    <submittedName>
        <fullName evidence="1">Uncharacterized protein</fullName>
    </submittedName>
</protein>
<reference evidence="1" key="1">
    <citation type="submission" date="2012-08" db="EMBL/GenBank/DDBJ databases">
        <title>Comparative genomics of metastatic and non-metastatic Leishmania guyanensis provides insights into polygenic factors involved in Leishmania RNA virus infection.</title>
        <authorList>
            <person name="Smith D."/>
            <person name="Hertz-Fowler C."/>
            <person name="Martin R."/>
            <person name="Dickens N."/>
            <person name="Fasel N."/>
            <person name="Falquet L."/>
            <person name="Beverley S."/>
            <person name="Zangger H."/>
            <person name="Calderon-Copete S."/>
            <person name="Mottram J."/>
            <person name="Xenarios I."/>
        </authorList>
    </citation>
    <scope>NUCLEOTIDE SEQUENCE</scope>
    <source>
        <strain evidence="1">MHOM/BR/75/M4147/SSU:IR2SAT-LUC</strain>
    </source>
</reference>
<sequence length="118" mass="12610">MDELEVALREVHCGSTPGIDDNHCDRIKALPLGSTRAPLNIYNQSVATGCSPSTWKEGLAVPLLSSHTPEDDPVSYRPVALTGNMRSYSSKWSRGDRAAMCTTNPSHSSLVSVLAAPS</sequence>